<dbReference type="InterPro" id="IPR036162">
    <property type="entry name" value="Resolvase-like_N_sf"/>
</dbReference>
<dbReference type="InterPro" id="IPR048046">
    <property type="entry name" value="Transpos_IS607"/>
</dbReference>
<evidence type="ECO:0000259" key="1">
    <source>
        <dbReference type="SMART" id="SM00857"/>
    </source>
</evidence>
<sequence>MKLSDYAKSQGISYRTAWNWWKQGLLKGHQLPNGTIIIDVDSSNHIRETACIYVRVPSVEDQDDLDRQANRLTEIALAKGYGVKRVVKEVASGLNDHRKQLISLLKNADYTVLMIANKDHLTLFGSDYLIILLDQLGKKVEIIEDINNQSEDLVPEFMAALRIFSQKIYGKSMTKLQVSHLLSEFQKQFAPEEH</sequence>
<reference evidence="2 3" key="1">
    <citation type="journal article" date="2020" name="ISME J.">
        <title>Comparative genomics reveals insights into cyanobacterial evolution and habitat adaptation.</title>
        <authorList>
            <person name="Chen M.Y."/>
            <person name="Teng W.K."/>
            <person name="Zhao L."/>
            <person name="Hu C.X."/>
            <person name="Zhou Y.K."/>
            <person name="Han B.P."/>
            <person name="Song L.R."/>
            <person name="Shu W.S."/>
        </authorList>
    </citation>
    <scope>NUCLEOTIDE SEQUENCE [LARGE SCALE GENOMIC DNA]</scope>
    <source>
        <strain evidence="2 3">FACHB-1370</strain>
    </source>
</reference>
<dbReference type="EMBL" id="JACJSK010000107">
    <property type="protein sequence ID" value="MBD2547897.1"/>
    <property type="molecule type" value="Genomic_DNA"/>
</dbReference>
<dbReference type="InterPro" id="IPR006119">
    <property type="entry name" value="Resolv_N"/>
</dbReference>
<feature type="domain" description="Resolvase/invertase-type recombinase catalytic" evidence="1">
    <location>
        <begin position="50"/>
        <end position="172"/>
    </location>
</feature>
<comment type="caution">
    <text evidence="2">The sequence shown here is derived from an EMBL/GenBank/DDBJ whole genome shotgun (WGS) entry which is preliminary data.</text>
</comment>
<protein>
    <submittedName>
        <fullName evidence="2">IS607 family transposase</fullName>
    </submittedName>
</protein>
<evidence type="ECO:0000313" key="2">
    <source>
        <dbReference type="EMBL" id="MBD2547897.1"/>
    </source>
</evidence>
<dbReference type="PANTHER" id="PTHR36172:SF1">
    <property type="entry name" value="RESOLVASE-RELATED"/>
    <property type="match status" value="1"/>
</dbReference>
<gene>
    <name evidence="2" type="ORF">H6G72_29585</name>
</gene>
<dbReference type="InterPro" id="IPR051491">
    <property type="entry name" value="Recombinase/Transposase-rel"/>
</dbReference>
<dbReference type="SMART" id="SM00857">
    <property type="entry name" value="Resolvase"/>
    <property type="match status" value="1"/>
</dbReference>
<accession>A0ABR8EN00</accession>
<dbReference type="NCBIfam" id="NF033518">
    <property type="entry name" value="transpos_IS607"/>
    <property type="match status" value="1"/>
</dbReference>
<evidence type="ECO:0000313" key="3">
    <source>
        <dbReference type="Proteomes" id="UP000641954"/>
    </source>
</evidence>
<organism evidence="2 3">
    <name type="scientific">Planktothricoides raciborskii FACHB-1370</name>
    <dbReference type="NCBI Taxonomy" id="2949576"/>
    <lineage>
        <taxon>Bacteria</taxon>
        <taxon>Bacillati</taxon>
        <taxon>Cyanobacteriota</taxon>
        <taxon>Cyanophyceae</taxon>
        <taxon>Oscillatoriophycideae</taxon>
        <taxon>Oscillatoriales</taxon>
        <taxon>Oscillatoriaceae</taxon>
        <taxon>Planktothricoides</taxon>
    </lineage>
</organism>
<keyword evidence="3" id="KW-1185">Reference proteome</keyword>
<dbReference type="Gene3D" id="3.40.50.1390">
    <property type="entry name" value="Resolvase, N-terminal catalytic domain"/>
    <property type="match status" value="1"/>
</dbReference>
<proteinExistence type="predicted"/>
<dbReference type="Proteomes" id="UP000641954">
    <property type="component" value="Unassembled WGS sequence"/>
</dbReference>
<dbReference type="Pfam" id="PF00239">
    <property type="entry name" value="Resolvase"/>
    <property type="match status" value="1"/>
</dbReference>
<dbReference type="RefSeq" id="WP_054469876.1">
    <property type="nucleotide sequence ID" value="NZ_JACJSK010000107.1"/>
</dbReference>
<dbReference type="PANTHER" id="PTHR36172">
    <property type="match status" value="1"/>
</dbReference>
<name>A0ABR8EN00_9CYAN</name>
<dbReference type="SUPFAM" id="SSF53041">
    <property type="entry name" value="Resolvase-like"/>
    <property type="match status" value="1"/>
</dbReference>